<organism evidence="1 2">
    <name type="scientific">Ixodes persulcatus</name>
    <name type="common">Taiga tick</name>
    <dbReference type="NCBI Taxonomy" id="34615"/>
    <lineage>
        <taxon>Eukaryota</taxon>
        <taxon>Metazoa</taxon>
        <taxon>Ecdysozoa</taxon>
        <taxon>Arthropoda</taxon>
        <taxon>Chelicerata</taxon>
        <taxon>Arachnida</taxon>
        <taxon>Acari</taxon>
        <taxon>Parasitiformes</taxon>
        <taxon>Ixodida</taxon>
        <taxon>Ixodoidea</taxon>
        <taxon>Ixodidae</taxon>
        <taxon>Ixodinae</taxon>
        <taxon>Ixodes</taxon>
    </lineage>
</organism>
<proteinExistence type="predicted"/>
<keyword evidence="2" id="KW-1185">Reference proteome</keyword>
<dbReference type="Proteomes" id="UP000805193">
    <property type="component" value="Unassembled WGS sequence"/>
</dbReference>
<comment type="caution">
    <text evidence="1">The sequence shown here is derived from an EMBL/GenBank/DDBJ whole genome shotgun (WGS) entry which is preliminary data.</text>
</comment>
<sequence length="350" mass="39658">MTERLDPHKTDRKRPRTEELQHVDETVALTEPPMEPDNEQDEEKEGQWIEVRRGNNAGVRKVRIKNDKPNTKLDIDHRTFNQTMKEAGISLENGARARIDPRTNDYIVTTKNEVEYERLCNLKKFTNERGENTEIKVIPGLASNHSRGVIYLRNPGNDMEALCEEIICKTHQVISATIIGKKRTTVLLTFEGKEPPKKLAVGLIIQKVFPYTPRRVWEDVCYRCHRIGHKAETCTSKVEVCKTCGKPHPNGLDAPCGGDPTCVNCKGRHLALSRDCPMRVPRRDGKPTYVENTEQERKSATPTETAKPENSAEKKTYAAAARKKPVGEIKDPLIALLRQLTKLLSDEYGT</sequence>
<name>A0AC60QVZ9_IXOPE</name>
<protein>
    <submittedName>
        <fullName evidence="1">Uncharacterized protein</fullName>
    </submittedName>
</protein>
<accession>A0AC60QVZ9</accession>
<reference evidence="1 2" key="1">
    <citation type="journal article" date="2020" name="Cell">
        <title>Large-Scale Comparative Analyses of Tick Genomes Elucidate Their Genetic Diversity and Vector Capacities.</title>
        <authorList>
            <consortium name="Tick Genome and Microbiome Consortium (TIGMIC)"/>
            <person name="Jia N."/>
            <person name="Wang J."/>
            <person name="Shi W."/>
            <person name="Du L."/>
            <person name="Sun Y."/>
            <person name="Zhan W."/>
            <person name="Jiang J.F."/>
            <person name="Wang Q."/>
            <person name="Zhang B."/>
            <person name="Ji P."/>
            <person name="Bell-Sakyi L."/>
            <person name="Cui X.M."/>
            <person name="Yuan T.T."/>
            <person name="Jiang B.G."/>
            <person name="Yang W.F."/>
            <person name="Lam T.T."/>
            <person name="Chang Q.C."/>
            <person name="Ding S.J."/>
            <person name="Wang X.J."/>
            <person name="Zhu J.G."/>
            <person name="Ruan X.D."/>
            <person name="Zhao L."/>
            <person name="Wei J.T."/>
            <person name="Ye R.Z."/>
            <person name="Que T.C."/>
            <person name="Du C.H."/>
            <person name="Zhou Y.H."/>
            <person name="Cheng J.X."/>
            <person name="Dai P.F."/>
            <person name="Guo W.B."/>
            <person name="Han X.H."/>
            <person name="Huang E.J."/>
            <person name="Li L.F."/>
            <person name="Wei W."/>
            <person name="Gao Y.C."/>
            <person name="Liu J.Z."/>
            <person name="Shao H.Z."/>
            <person name="Wang X."/>
            <person name="Wang C.C."/>
            <person name="Yang T.C."/>
            <person name="Huo Q.B."/>
            <person name="Li W."/>
            <person name="Chen H.Y."/>
            <person name="Chen S.E."/>
            <person name="Zhou L.G."/>
            <person name="Ni X.B."/>
            <person name="Tian J.H."/>
            <person name="Sheng Y."/>
            <person name="Liu T."/>
            <person name="Pan Y.S."/>
            <person name="Xia L.Y."/>
            <person name="Li J."/>
            <person name="Zhao F."/>
            <person name="Cao W.C."/>
        </authorList>
    </citation>
    <scope>NUCLEOTIDE SEQUENCE [LARGE SCALE GENOMIC DNA]</scope>
    <source>
        <strain evidence="1">Iper-2018</strain>
    </source>
</reference>
<gene>
    <name evidence="1" type="ORF">HPB47_014441</name>
</gene>
<evidence type="ECO:0000313" key="1">
    <source>
        <dbReference type="EMBL" id="KAG0443866.1"/>
    </source>
</evidence>
<dbReference type="EMBL" id="JABSTQ010002779">
    <property type="protein sequence ID" value="KAG0443866.1"/>
    <property type="molecule type" value="Genomic_DNA"/>
</dbReference>
<evidence type="ECO:0000313" key="2">
    <source>
        <dbReference type="Proteomes" id="UP000805193"/>
    </source>
</evidence>